<dbReference type="Gene3D" id="3.40.50.10330">
    <property type="entry name" value="Probable inorganic polyphosphate/atp-NAD kinase, domain 1"/>
    <property type="match status" value="1"/>
</dbReference>
<dbReference type="GO" id="GO:0008654">
    <property type="term" value="P:phospholipid biosynthetic process"/>
    <property type="evidence" value="ECO:0007669"/>
    <property type="project" value="InterPro"/>
</dbReference>
<evidence type="ECO:0000313" key="2">
    <source>
        <dbReference type="EMBL" id="AFM26637.1"/>
    </source>
</evidence>
<dbReference type="HOGENOM" id="CLU_045532_5_1_7"/>
<dbReference type="KEGG" id="dti:Desti_3996"/>
<dbReference type="RefSeq" id="WP_014811763.1">
    <property type="nucleotide sequence ID" value="NC_018025.1"/>
</dbReference>
<feature type="domain" description="DAGKc" evidence="1">
    <location>
        <begin position="10"/>
        <end position="140"/>
    </location>
</feature>
<accession>I4CAP6</accession>
<evidence type="ECO:0000259" key="1">
    <source>
        <dbReference type="PROSITE" id="PS50146"/>
    </source>
</evidence>
<dbReference type="InterPro" id="IPR001206">
    <property type="entry name" value="Diacylglycerol_kinase_cat_dom"/>
</dbReference>
<dbReference type="GO" id="GO:0016301">
    <property type="term" value="F:kinase activity"/>
    <property type="evidence" value="ECO:0007669"/>
    <property type="project" value="InterPro"/>
</dbReference>
<dbReference type="eggNOG" id="COG1597">
    <property type="taxonomic scope" value="Bacteria"/>
</dbReference>
<dbReference type="InterPro" id="IPR005218">
    <property type="entry name" value="Diacylglycerol/lipid_kinase"/>
</dbReference>
<dbReference type="STRING" id="706587.Desti_3996"/>
<dbReference type="Gene3D" id="2.60.200.40">
    <property type="match status" value="1"/>
</dbReference>
<dbReference type="OrthoDB" id="142078at2"/>
<dbReference type="SUPFAM" id="SSF111331">
    <property type="entry name" value="NAD kinase/diacylglycerol kinase-like"/>
    <property type="match status" value="1"/>
</dbReference>
<dbReference type="SMART" id="SM00046">
    <property type="entry name" value="DAGKc"/>
    <property type="match status" value="1"/>
</dbReference>
<dbReference type="Proteomes" id="UP000006055">
    <property type="component" value="Chromosome"/>
</dbReference>
<dbReference type="PANTHER" id="PTHR12358">
    <property type="entry name" value="SPHINGOSINE KINASE"/>
    <property type="match status" value="1"/>
</dbReference>
<gene>
    <name evidence="2" type="ordered locus">Desti_3996</name>
</gene>
<dbReference type="InterPro" id="IPR016064">
    <property type="entry name" value="NAD/diacylglycerol_kinase_sf"/>
</dbReference>
<dbReference type="InterPro" id="IPR017438">
    <property type="entry name" value="ATP-NAD_kinase_N"/>
</dbReference>
<proteinExistence type="predicted"/>
<dbReference type="EMBL" id="CP003360">
    <property type="protein sequence ID" value="AFM26637.1"/>
    <property type="molecule type" value="Genomic_DNA"/>
</dbReference>
<evidence type="ECO:0000313" key="3">
    <source>
        <dbReference type="Proteomes" id="UP000006055"/>
    </source>
</evidence>
<dbReference type="PROSITE" id="PS50146">
    <property type="entry name" value="DAGK"/>
    <property type="match status" value="1"/>
</dbReference>
<protein>
    <recommendedName>
        <fullName evidence="1">DAGKc domain-containing protein</fullName>
    </recommendedName>
</protein>
<dbReference type="AlphaFoldDB" id="I4CAP6"/>
<dbReference type="NCBIfam" id="TIGR00147">
    <property type="entry name" value="YegS/Rv2252/BmrU family lipid kinase"/>
    <property type="match status" value="1"/>
</dbReference>
<dbReference type="PANTHER" id="PTHR12358:SF54">
    <property type="entry name" value="SPHINGOSINE KINASE RELATED PROTEIN"/>
    <property type="match status" value="1"/>
</dbReference>
<organism evidence="2 3">
    <name type="scientific">Desulfomonile tiedjei (strain ATCC 49306 / DSM 6799 / DCB-1)</name>
    <dbReference type="NCBI Taxonomy" id="706587"/>
    <lineage>
        <taxon>Bacteria</taxon>
        <taxon>Pseudomonadati</taxon>
        <taxon>Thermodesulfobacteriota</taxon>
        <taxon>Desulfomonilia</taxon>
        <taxon>Desulfomonilales</taxon>
        <taxon>Desulfomonilaceae</taxon>
        <taxon>Desulfomonile</taxon>
    </lineage>
</organism>
<name>I4CAP6_DESTA</name>
<dbReference type="Pfam" id="PF00781">
    <property type="entry name" value="DAGK_cat"/>
    <property type="match status" value="1"/>
</dbReference>
<dbReference type="GO" id="GO:0005524">
    <property type="term" value="F:ATP binding"/>
    <property type="evidence" value="ECO:0007669"/>
    <property type="project" value="InterPro"/>
</dbReference>
<reference evidence="3" key="1">
    <citation type="submission" date="2012-06" db="EMBL/GenBank/DDBJ databases">
        <title>Complete sequence of chromosome of Desulfomonile tiedjei DSM 6799.</title>
        <authorList>
            <person name="Lucas S."/>
            <person name="Copeland A."/>
            <person name="Lapidus A."/>
            <person name="Glavina del Rio T."/>
            <person name="Dalin E."/>
            <person name="Tice H."/>
            <person name="Bruce D."/>
            <person name="Goodwin L."/>
            <person name="Pitluck S."/>
            <person name="Peters L."/>
            <person name="Ovchinnikova G."/>
            <person name="Zeytun A."/>
            <person name="Lu M."/>
            <person name="Kyrpides N."/>
            <person name="Mavromatis K."/>
            <person name="Ivanova N."/>
            <person name="Brettin T."/>
            <person name="Detter J.C."/>
            <person name="Han C."/>
            <person name="Larimer F."/>
            <person name="Land M."/>
            <person name="Hauser L."/>
            <person name="Markowitz V."/>
            <person name="Cheng J.-F."/>
            <person name="Hugenholtz P."/>
            <person name="Woyke T."/>
            <person name="Wu D."/>
            <person name="Spring S."/>
            <person name="Schroeder M."/>
            <person name="Brambilla E."/>
            <person name="Klenk H.-P."/>
            <person name="Eisen J.A."/>
        </authorList>
    </citation>
    <scope>NUCLEOTIDE SEQUENCE [LARGE SCALE GENOMIC DNA]</scope>
    <source>
        <strain evidence="3">ATCC 49306 / DSM 6799 / DCB-1</strain>
    </source>
</reference>
<keyword evidence="3" id="KW-1185">Reference proteome</keyword>
<sequence length="314" mass="34579">MGTGSLEVNTPAPKVIVICNASAGAVTSDARVRISESFARHPDVSLRVFVPENAADISKHVDSAIEQGTDIVVAAGGDGTVNAVIQKIVGRDIVLGVLPLGTLNHFARDLGMPLDLDEAVDVICSGNTRSIDVGEVNGRYFLNNASLGFYPKIIRLRDRLRPYIGKWLAMILAILTILPRLPWFRVTLEWDGVTTRRFVPLLFVGNNPYETSWPDVGRRTALTTGALWIMMLKKRGAWGKLKVAILSLIGRISDLEEVETIETNEIAVLSQRWNITLSLDGETRSEQTPLVFKSHPRALKVIVPEGWEKRTYSG</sequence>
<dbReference type="InterPro" id="IPR050187">
    <property type="entry name" value="Lipid_Phosphate_FormReg"/>
</dbReference>